<dbReference type="InterPro" id="IPR007250">
    <property type="entry name" value="HSP9_HSP12"/>
</dbReference>
<keyword evidence="3" id="KW-1185">Reference proteome</keyword>
<proteinExistence type="predicted"/>
<dbReference type="Proteomes" id="UP000759537">
    <property type="component" value="Unassembled WGS sequence"/>
</dbReference>
<dbReference type="OrthoDB" id="2348401at2759"/>
<dbReference type="PIRSF" id="PIRSF002590">
    <property type="entry name" value="HSP9/HSP12_fun"/>
    <property type="match status" value="1"/>
</dbReference>
<reference evidence="2" key="2">
    <citation type="journal article" date="2020" name="Nat. Commun.">
        <title>Large-scale genome sequencing of mycorrhizal fungi provides insights into the early evolution of symbiotic traits.</title>
        <authorList>
            <person name="Miyauchi S."/>
            <person name="Kiss E."/>
            <person name="Kuo A."/>
            <person name="Drula E."/>
            <person name="Kohler A."/>
            <person name="Sanchez-Garcia M."/>
            <person name="Morin E."/>
            <person name="Andreopoulos B."/>
            <person name="Barry K.W."/>
            <person name="Bonito G."/>
            <person name="Buee M."/>
            <person name="Carver A."/>
            <person name="Chen C."/>
            <person name="Cichocki N."/>
            <person name="Clum A."/>
            <person name="Culley D."/>
            <person name="Crous P.W."/>
            <person name="Fauchery L."/>
            <person name="Girlanda M."/>
            <person name="Hayes R.D."/>
            <person name="Keri Z."/>
            <person name="LaButti K."/>
            <person name="Lipzen A."/>
            <person name="Lombard V."/>
            <person name="Magnuson J."/>
            <person name="Maillard F."/>
            <person name="Murat C."/>
            <person name="Nolan M."/>
            <person name="Ohm R.A."/>
            <person name="Pangilinan J."/>
            <person name="Pereira M.F."/>
            <person name="Perotto S."/>
            <person name="Peter M."/>
            <person name="Pfister S."/>
            <person name="Riley R."/>
            <person name="Sitrit Y."/>
            <person name="Stielow J.B."/>
            <person name="Szollosi G."/>
            <person name="Zifcakova L."/>
            <person name="Stursova M."/>
            <person name="Spatafora J.W."/>
            <person name="Tedersoo L."/>
            <person name="Vaario L.M."/>
            <person name="Yamada A."/>
            <person name="Yan M."/>
            <person name="Wang P."/>
            <person name="Xu J."/>
            <person name="Bruns T."/>
            <person name="Baldrian P."/>
            <person name="Vilgalys R."/>
            <person name="Dunand C."/>
            <person name="Henrissat B."/>
            <person name="Grigoriev I.V."/>
            <person name="Hibbett D."/>
            <person name="Nagy L.G."/>
            <person name="Martin F.M."/>
        </authorList>
    </citation>
    <scope>NUCLEOTIDE SEQUENCE</scope>
    <source>
        <strain evidence="2">Prilba</strain>
    </source>
</reference>
<sequence>MSDQCRQSLTDKAASSLKPDSQKSTPEQIGDKIKGTADSIASKAQPEDQKSKGQQVGDTLSSDHGGDDTSESLLNKAKNAVGLGDRSTN</sequence>
<feature type="region of interest" description="Disordered" evidence="1">
    <location>
        <begin position="1"/>
        <end position="89"/>
    </location>
</feature>
<reference evidence="2" key="1">
    <citation type="submission" date="2019-10" db="EMBL/GenBank/DDBJ databases">
        <authorList>
            <consortium name="DOE Joint Genome Institute"/>
            <person name="Kuo A."/>
            <person name="Miyauchi S."/>
            <person name="Kiss E."/>
            <person name="Drula E."/>
            <person name="Kohler A."/>
            <person name="Sanchez-Garcia M."/>
            <person name="Andreopoulos B."/>
            <person name="Barry K.W."/>
            <person name="Bonito G."/>
            <person name="Buee M."/>
            <person name="Carver A."/>
            <person name="Chen C."/>
            <person name="Cichocki N."/>
            <person name="Clum A."/>
            <person name="Culley D."/>
            <person name="Crous P.W."/>
            <person name="Fauchery L."/>
            <person name="Girlanda M."/>
            <person name="Hayes R."/>
            <person name="Keri Z."/>
            <person name="LaButti K."/>
            <person name="Lipzen A."/>
            <person name="Lombard V."/>
            <person name="Magnuson J."/>
            <person name="Maillard F."/>
            <person name="Morin E."/>
            <person name="Murat C."/>
            <person name="Nolan M."/>
            <person name="Ohm R."/>
            <person name="Pangilinan J."/>
            <person name="Pereira M."/>
            <person name="Perotto S."/>
            <person name="Peter M."/>
            <person name="Riley R."/>
            <person name="Sitrit Y."/>
            <person name="Stielow B."/>
            <person name="Szollosi G."/>
            <person name="Zifcakova L."/>
            <person name="Stursova M."/>
            <person name="Spatafora J.W."/>
            <person name="Tedersoo L."/>
            <person name="Vaario L.-M."/>
            <person name="Yamada A."/>
            <person name="Yan M."/>
            <person name="Wang P."/>
            <person name="Xu J."/>
            <person name="Bruns T."/>
            <person name="Baldrian P."/>
            <person name="Vilgalys R."/>
            <person name="Henrissat B."/>
            <person name="Grigoriev I.V."/>
            <person name="Hibbett D."/>
            <person name="Nagy L.G."/>
            <person name="Martin F.M."/>
        </authorList>
    </citation>
    <scope>NUCLEOTIDE SEQUENCE</scope>
    <source>
        <strain evidence="2">Prilba</strain>
    </source>
</reference>
<gene>
    <name evidence="2" type="ORF">DFH94DRAFT_852354</name>
</gene>
<keyword evidence="2" id="KW-0346">Stress response</keyword>
<evidence type="ECO:0000313" key="2">
    <source>
        <dbReference type="EMBL" id="KAF8482979.1"/>
    </source>
</evidence>
<comment type="caution">
    <text evidence="2">The sequence shown here is derived from an EMBL/GenBank/DDBJ whole genome shotgun (WGS) entry which is preliminary data.</text>
</comment>
<name>A0A9P5TBP1_9AGAM</name>
<evidence type="ECO:0000313" key="3">
    <source>
        <dbReference type="Proteomes" id="UP000759537"/>
    </source>
</evidence>
<dbReference type="AlphaFoldDB" id="A0A9P5TBP1"/>
<feature type="compositionally biased region" description="Polar residues" evidence="1">
    <location>
        <begin position="52"/>
        <end position="62"/>
    </location>
</feature>
<dbReference type="Gene3D" id="6.10.250.2440">
    <property type="match status" value="2"/>
</dbReference>
<organism evidence="2 3">
    <name type="scientific">Russula ochroleuca</name>
    <dbReference type="NCBI Taxonomy" id="152965"/>
    <lineage>
        <taxon>Eukaryota</taxon>
        <taxon>Fungi</taxon>
        <taxon>Dikarya</taxon>
        <taxon>Basidiomycota</taxon>
        <taxon>Agaricomycotina</taxon>
        <taxon>Agaricomycetes</taxon>
        <taxon>Russulales</taxon>
        <taxon>Russulaceae</taxon>
        <taxon>Russula</taxon>
    </lineage>
</organism>
<protein>
    <submittedName>
        <fullName evidence="2">Heat shock protein 9/12-domain-containing protein</fullName>
    </submittedName>
</protein>
<dbReference type="EMBL" id="WHVB01000005">
    <property type="protein sequence ID" value="KAF8482979.1"/>
    <property type="molecule type" value="Genomic_DNA"/>
</dbReference>
<accession>A0A9P5TBP1</accession>
<feature type="compositionally biased region" description="Polar residues" evidence="1">
    <location>
        <begin position="1"/>
        <end position="10"/>
    </location>
</feature>
<dbReference type="Pfam" id="PF04119">
    <property type="entry name" value="HSP9_HSP12"/>
    <property type="match status" value="1"/>
</dbReference>
<feature type="compositionally biased region" description="Polar residues" evidence="1">
    <location>
        <begin position="18"/>
        <end position="27"/>
    </location>
</feature>
<evidence type="ECO:0000256" key="1">
    <source>
        <dbReference type="SAM" id="MobiDB-lite"/>
    </source>
</evidence>